<protein>
    <recommendedName>
        <fullName evidence="9">Glycosyltransferase RgtA/B/C/D-like domain-containing protein</fullName>
    </recommendedName>
</protein>
<feature type="transmembrane region" description="Helical" evidence="8">
    <location>
        <begin position="291"/>
        <end position="310"/>
    </location>
</feature>
<feature type="transmembrane region" description="Helical" evidence="8">
    <location>
        <begin position="346"/>
        <end position="366"/>
    </location>
</feature>
<proteinExistence type="predicted"/>
<keyword evidence="4" id="KW-0808">Transferase</keyword>
<evidence type="ECO:0000256" key="7">
    <source>
        <dbReference type="ARBA" id="ARBA00023136"/>
    </source>
</evidence>
<reference evidence="10 11" key="1">
    <citation type="journal article" date="2020" name="Microbiol. Res.">
        <title>Flavobacterium pokkalii sp. nov., a novel plant growth promoting native rhizobacteria isolated from pokkali rice grown in coastal saline affected agricultural regions of southern India, Kerala.</title>
        <authorList>
            <person name="Menon R.R."/>
            <person name="Kumari S."/>
            <person name="Viver T."/>
            <person name="Rameshkumar N."/>
        </authorList>
    </citation>
    <scope>NUCLEOTIDE SEQUENCE [LARGE SCALE GENOMIC DNA]</scope>
    <source>
        <strain evidence="10 11">L1I52</strain>
    </source>
</reference>
<feature type="transmembrane region" description="Helical" evidence="8">
    <location>
        <begin position="169"/>
        <end position="196"/>
    </location>
</feature>
<evidence type="ECO:0000259" key="9">
    <source>
        <dbReference type="Pfam" id="PF13231"/>
    </source>
</evidence>
<gene>
    <name evidence="10" type="ORF">B6A10_00655</name>
</gene>
<evidence type="ECO:0000313" key="11">
    <source>
        <dbReference type="Proteomes" id="UP000661715"/>
    </source>
</evidence>
<dbReference type="Pfam" id="PF13231">
    <property type="entry name" value="PMT_2"/>
    <property type="match status" value="1"/>
</dbReference>
<comment type="caution">
    <text evidence="10">The sequence shown here is derived from an EMBL/GenBank/DDBJ whole genome shotgun (WGS) entry which is preliminary data.</text>
</comment>
<accession>A0ABR7UMP8</accession>
<dbReference type="InterPro" id="IPR050297">
    <property type="entry name" value="LipidA_mod_glycosyltrf_83"/>
</dbReference>
<keyword evidence="11" id="KW-1185">Reference proteome</keyword>
<feature type="transmembrane region" description="Helical" evidence="8">
    <location>
        <begin position="118"/>
        <end position="134"/>
    </location>
</feature>
<evidence type="ECO:0000313" key="10">
    <source>
        <dbReference type="EMBL" id="MBD0723682.1"/>
    </source>
</evidence>
<evidence type="ECO:0000256" key="6">
    <source>
        <dbReference type="ARBA" id="ARBA00022989"/>
    </source>
</evidence>
<sequence>MKLLFSKKHHSLWLTILLFIPFIAFLNASPIYILDEAKFTEASREMFVSKNFWVPYFNGELFVDKPPLQNYFSILGFYLFGVNEFGARFFSGIFGVLTVMSSYLFVKEFSGSRIAGKTLFILMSSFFFLQQFQLAVPDPYLIYFCSAALFAFYRFYVKRNPRQLLYCYFLLGLGVLTKGPVAIALPGLSIGLFLIFNKELKNVFSYYPLLGLLGILIVAGPWYWCVHELTNGAWTEGFFVVNNLERFSGAMQGHGGPFIITWGYVLLGLFPFSFFLPQALKNAFNQKENPLLLFSLIIGAVFILFFSLSATKLPNYTMPCYPFLAILLAHYLENNWFTLTKGVNKISVLGIVILAVLLPFGAYFGLPLDPNLASQRSLGLWLIPSAIGSLIGGILLFKGKFVYWFRFTGASFLLLALVLFGKIYPSLNEINPVNTVSKQMGKNAEMVVYKRMDSAFPFNFQRIFPVVQNLAELNAYLKKHPDSYVLSNIRNPKELDSVTTLQLVLQKKSPFEYHITKVYRKREEK</sequence>
<keyword evidence="6 8" id="KW-1133">Transmembrane helix</keyword>
<dbReference type="Proteomes" id="UP000661715">
    <property type="component" value="Unassembled WGS sequence"/>
</dbReference>
<feature type="transmembrane region" description="Helical" evidence="8">
    <location>
        <begin position="140"/>
        <end position="157"/>
    </location>
</feature>
<feature type="transmembrane region" description="Helical" evidence="8">
    <location>
        <begin position="85"/>
        <end position="106"/>
    </location>
</feature>
<keyword evidence="5 8" id="KW-0812">Transmembrane</keyword>
<dbReference type="PANTHER" id="PTHR33908:SF3">
    <property type="entry name" value="UNDECAPRENYL PHOSPHATE-ALPHA-4-AMINO-4-DEOXY-L-ARABINOSE ARABINOSYL TRANSFERASE"/>
    <property type="match status" value="1"/>
</dbReference>
<dbReference type="PANTHER" id="PTHR33908">
    <property type="entry name" value="MANNOSYLTRANSFERASE YKCB-RELATED"/>
    <property type="match status" value="1"/>
</dbReference>
<evidence type="ECO:0000256" key="3">
    <source>
        <dbReference type="ARBA" id="ARBA00022676"/>
    </source>
</evidence>
<comment type="subcellular location">
    <subcellularLocation>
        <location evidence="1">Cell membrane</location>
        <topology evidence="1">Multi-pass membrane protein</topology>
    </subcellularLocation>
</comment>
<feature type="transmembrane region" description="Helical" evidence="8">
    <location>
        <begin position="12"/>
        <end position="34"/>
    </location>
</feature>
<name>A0ABR7UMP8_9FLAO</name>
<organism evidence="10 11">
    <name type="scientific">Flavobacterium pokkalii</name>
    <dbReference type="NCBI Taxonomy" id="1940408"/>
    <lineage>
        <taxon>Bacteria</taxon>
        <taxon>Pseudomonadati</taxon>
        <taxon>Bacteroidota</taxon>
        <taxon>Flavobacteriia</taxon>
        <taxon>Flavobacteriales</taxon>
        <taxon>Flavobacteriaceae</taxon>
        <taxon>Flavobacterium</taxon>
    </lineage>
</organism>
<keyword evidence="3" id="KW-0328">Glycosyltransferase</keyword>
<evidence type="ECO:0000256" key="8">
    <source>
        <dbReference type="SAM" id="Phobius"/>
    </source>
</evidence>
<evidence type="ECO:0000256" key="5">
    <source>
        <dbReference type="ARBA" id="ARBA00022692"/>
    </source>
</evidence>
<evidence type="ECO:0000256" key="1">
    <source>
        <dbReference type="ARBA" id="ARBA00004651"/>
    </source>
</evidence>
<keyword evidence="2" id="KW-1003">Cell membrane</keyword>
<feature type="domain" description="Glycosyltransferase RgtA/B/C/D-like" evidence="9">
    <location>
        <begin position="64"/>
        <end position="224"/>
    </location>
</feature>
<dbReference type="RefSeq" id="WP_188219309.1">
    <property type="nucleotide sequence ID" value="NZ_NASZ01000001.1"/>
</dbReference>
<feature type="transmembrane region" description="Helical" evidence="8">
    <location>
        <begin position="259"/>
        <end position="279"/>
    </location>
</feature>
<feature type="transmembrane region" description="Helical" evidence="8">
    <location>
        <begin position="378"/>
        <end position="397"/>
    </location>
</feature>
<feature type="transmembrane region" description="Helical" evidence="8">
    <location>
        <begin position="404"/>
        <end position="424"/>
    </location>
</feature>
<dbReference type="InterPro" id="IPR038731">
    <property type="entry name" value="RgtA/B/C-like"/>
</dbReference>
<evidence type="ECO:0000256" key="2">
    <source>
        <dbReference type="ARBA" id="ARBA00022475"/>
    </source>
</evidence>
<keyword evidence="7 8" id="KW-0472">Membrane</keyword>
<dbReference type="EMBL" id="NASZ01000001">
    <property type="protein sequence ID" value="MBD0723682.1"/>
    <property type="molecule type" value="Genomic_DNA"/>
</dbReference>
<evidence type="ECO:0000256" key="4">
    <source>
        <dbReference type="ARBA" id="ARBA00022679"/>
    </source>
</evidence>